<comment type="caution">
    <text evidence="2">The sequence shown here is derived from an EMBL/GenBank/DDBJ whole genome shotgun (WGS) entry which is preliminary data.</text>
</comment>
<dbReference type="Pfam" id="PF13185">
    <property type="entry name" value="GAF_2"/>
    <property type="match status" value="2"/>
</dbReference>
<dbReference type="Pfam" id="PF01590">
    <property type="entry name" value="GAF"/>
    <property type="match status" value="1"/>
</dbReference>
<dbReference type="SMART" id="SM00065">
    <property type="entry name" value="GAF"/>
    <property type="match status" value="3"/>
</dbReference>
<gene>
    <name evidence="2" type="ORF">C7B77_12435</name>
</gene>
<feature type="domain" description="GAF" evidence="1">
    <location>
        <begin position="692"/>
        <end position="854"/>
    </location>
</feature>
<dbReference type="SUPFAM" id="SSF55781">
    <property type="entry name" value="GAF domain-like"/>
    <property type="match status" value="3"/>
</dbReference>
<evidence type="ECO:0000313" key="3">
    <source>
        <dbReference type="Proteomes" id="UP000238937"/>
    </source>
</evidence>
<dbReference type="InterPro" id="IPR003018">
    <property type="entry name" value="GAF"/>
</dbReference>
<name>A0A2T1GFC0_9CYAN</name>
<sequence>MKKVNVLFLDLSNTDLNFQQNREDTVHHIRSIDSIHLEEESSLTNAKEKLVRCDDIKWDVFVVWVENNNSDVCNDLVNFKDEHQALDFLGIIVVFGFEENIKQKACDAMLAGIYAFAYPFNSYILLAYIESIGLEMKISRSLFQLKQDLHEAKSFDEMLSFAVLELETNPIVGYNRATISLVDNQTSERYLLRYCHHPSDRNPVSNLNPDRQLLKKINKDKLINNVNRKGVLIIDDLDYLRSNDSKKLEELGWVNTDATNDVNSWVGFSAKRQNKTVAIITLDHKAPGYYSRYSDKLVRFVNGFSEIVANDIVGFLVKRNARVIREITCDIGNNLKSDDLMRQILLKLKDELNCDNCTYFKVVFPIHINEIFLEEWISANNDTVEEQSPRIKRSFKKGMGIVGAVLTDGKSRIVPHALESAEFAPTFDLPGMNLSMLAVPVIPYLAKDESQHNRIIGVISCFKASKDHFTIYDRDLVEAISRSTATVIERTMTLEYSNDISSKMNDLLLNKDKTNLLRKICEHALEVTSARAAVIHRLEYSKILSNEDEDKYRLTGELYAFPEGVDRPHPRLDGQGTTDIVIREKKTIEFSERSKNLDYISQELLELGIKCQIVVPLMINSEVGKQQIIGALYLNKYSDVPFSEVEKFALELFASQAASTIYHQEFLSERITWTKANTDLAKAIEAIATRNDPSLILKDIASYAYSLVGASFSYLALCDDEGNFEYKAAWPEYILSELNSFYEITDNKEKIKTKGITSLAAKEKRTILISDLQKEKNENSVYWQQYIEFREGTHSELVVPIIVKEESVDKVIGVINLEHEKPYAFTDIHKEIIEHFARQVAIAFQKKSLIESVNNKN</sequence>
<proteinExistence type="predicted"/>
<dbReference type="Proteomes" id="UP000238937">
    <property type="component" value="Unassembled WGS sequence"/>
</dbReference>
<evidence type="ECO:0000259" key="1">
    <source>
        <dbReference type="SMART" id="SM00065"/>
    </source>
</evidence>
<feature type="non-terminal residue" evidence="2">
    <location>
        <position position="857"/>
    </location>
</feature>
<feature type="domain" description="GAF" evidence="1">
    <location>
        <begin position="512"/>
        <end position="671"/>
    </location>
</feature>
<dbReference type="AlphaFoldDB" id="A0A2T1GFC0"/>
<dbReference type="Gene3D" id="3.30.450.40">
    <property type="match status" value="3"/>
</dbReference>
<dbReference type="InterPro" id="IPR029016">
    <property type="entry name" value="GAF-like_dom_sf"/>
</dbReference>
<reference evidence="2 3" key="1">
    <citation type="submission" date="2018-03" db="EMBL/GenBank/DDBJ databases">
        <title>The ancient ancestry and fast evolution of plastids.</title>
        <authorList>
            <person name="Moore K.R."/>
            <person name="Magnabosco C."/>
            <person name="Momper L."/>
            <person name="Gold D.A."/>
            <person name="Bosak T."/>
            <person name="Fournier G.P."/>
        </authorList>
    </citation>
    <scope>NUCLEOTIDE SEQUENCE [LARGE SCALE GENOMIC DNA]</scope>
    <source>
        <strain evidence="2 3">CCALA 037</strain>
    </source>
</reference>
<dbReference type="EMBL" id="PVWO01000135">
    <property type="protein sequence ID" value="PSB56279.1"/>
    <property type="molecule type" value="Genomic_DNA"/>
</dbReference>
<protein>
    <recommendedName>
        <fullName evidence="1">GAF domain-containing protein</fullName>
    </recommendedName>
</protein>
<dbReference type="RefSeq" id="WP_146138293.1">
    <property type="nucleotide sequence ID" value="NZ_PVWO01000135.1"/>
</dbReference>
<organism evidence="2 3">
    <name type="scientific">Chamaesiphon polymorphus CCALA 037</name>
    <dbReference type="NCBI Taxonomy" id="2107692"/>
    <lineage>
        <taxon>Bacteria</taxon>
        <taxon>Bacillati</taxon>
        <taxon>Cyanobacteriota</taxon>
        <taxon>Cyanophyceae</taxon>
        <taxon>Gomontiellales</taxon>
        <taxon>Chamaesiphonaceae</taxon>
        <taxon>Chamaesiphon</taxon>
    </lineage>
</organism>
<accession>A0A2T1GFC0</accession>
<keyword evidence="3" id="KW-1185">Reference proteome</keyword>
<dbReference type="OrthoDB" id="9796252at2"/>
<evidence type="ECO:0000313" key="2">
    <source>
        <dbReference type="EMBL" id="PSB56279.1"/>
    </source>
</evidence>
<feature type="domain" description="GAF" evidence="1">
    <location>
        <begin position="336"/>
        <end position="498"/>
    </location>
</feature>